<organism evidence="1 2">
    <name type="scientific">Flavobacterium anhuiense</name>
    <dbReference type="NCBI Taxonomy" id="459526"/>
    <lineage>
        <taxon>Bacteria</taxon>
        <taxon>Pseudomonadati</taxon>
        <taxon>Bacteroidota</taxon>
        <taxon>Flavobacteriia</taxon>
        <taxon>Flavobacteriales</taxon>
        <taxon>Flavobacteriaceae</taxon>
        <taxon>Flavobacterium</taxon>
    </lineage>
</organism>
<dbReference type="SUPFAM" id="SSF53756">
    <property type="entry name" value="UDP-Glycosyltransferase/glycogen phosphorylase"/>
    <property type="match status" value="1"/>
</dbReference>
<gene>
    <name evidence="1" type="ORF">BB050_02171</name>
</gene>
<evidence type="ECO:0000313" key="1">
    <source>
        <dbReference type="EMBL" id="AOC95287.1"/>
    </source>
</evidence>
<dbReference type="GeneID" id="32308050"/>
<reference evidence="1 2" key="1">
    <citation type="submission" date="2016-08" db="EMBL/GenBank/DDBJ databases">
        <title>Complete genome sequence of Flavobacterium johnsoniae strain GSE09, a volatile-producing biocontrol agent isolated from cucumber (Cucumis sativus).</title>
        <authorList>
            <person name="Jeong J.-J."/>
            <person name="Oh J.Y."/>
            <person name="Jim Y.J."/>
            <person name="Sang M.K."/>
            <person name="Kim K.D."/>
        </authorList>
    </citation>
    <scope>NUCLEOTIDE SEQUENCE [LARGE SCALE GENOMIC DNA]</scope>
    <source>
        <strain evidence="1 2">GSE09</strain>
    </source>
</reference>
<dbReference type="Gene3D" id="3.40.50.2000">
    <property type="entry name" value="Glycogen Phosphorylase B"/>
    <property type="match status" value="1"/>
</dbReference>
<dbReference type="RefSeq" id="WP_066033549.1">
    <property type="nucleotide sequence ID" value="NZ_CP016907.1"/>
</dbReference>
<protein>
    <submittedName>
        <fullName evidence="1">Uncharacterized protein</fullName>
    </submittedName>
</protein>
<accession>A0AAC9CZS1</accession>
<sequence>MSNHKKTIVFYCFNFSMGGTETLILRLLEFYHSQNYRTILLTENPIHESISEDSKKVSFEHYLYDKKTKNFSSGLKKLEFENDEKPLVITQFLPEFLKCFTLINKTRYGVNFKHTLYIVHPNSTFYGPKKITFLAKTMIMMLLRKKVLVFMDETCVEKCIEHYNLKKTLDFVIYRLPIFINKNNIVEKKNEIFNILTITRFEFPFKAYVLGLINSFGNICEKYPSISLTIIGHGKGKKEVENAISFLSDSKKAKINIVEEIPYHKISDYIKACDVYVGMGTTVLDVANNNKIAITAVAYQNSNLAVGYFHDNHTVIGEVLRENFKYFTFDQLLEDVIKTDSKEFENLGAKSKKRLMENYDIEIVGSNISKHTESYLSFYETILISIFSYINLYSTRLMSFYQRKKI</sequence>
<dbReference type="Proteomes" id="UP000093276">
    <property type="component" value="Chromosome"/>
</dbReference>
<dbReference type="KEGG" id="fjg:BB050_02171"/>
<name>A0AAC9CZS1_9FLAO</name>
<proteinExistence type="predicted"/>
<dbReference type="EMBL" id="CP016907">
    <property type="protein sequence ID" value="AOC95287.1"/>
    <property type="molecule type" value="Genomic_DNA"/>
</dbReference>
<evidence type="ECO:0000313" key="2">
    <source>
        <dbReference type="Proteomes" id="UP000093276"/>
    </source>
</evidence>
<dbReference type="AlphaFoldDB" id="A0AAC9CZS1"/>